<reference evidence="2 3" key="1">
    <citation type="submission" date="2018-04" db="EMBL/GenBank/DDBJ databases">
        <title>WGS assembly of Panicum hallii var. hallii HAL2.</title>
        <authorList>
            <person name="Lovell J."/>
            <person name="Jenkins J."/>
            <person name="Lowry D."/>
            <person name="Mamidi S."/>
            <person name="Sreedasyam A."/>
            <person name="Weng X."/>
            <person name="Barry K."/>
            <person name="Bonette J."/>
            <person name="Campitelli B."/>
            <person name="Daum C."/>
            <person name="Gordon S."/>
            <person name="Gould B."/>
            <person name="Lipzen A."/>
            <person name="MacQueen A."/>
            <person name="Palacio-Mejia J."/>
            <person name="Plott C."/>
            <person name="Shakirov E."/>
            <person name="Shu S."/>
            <person name="Yoshinaga Y."/>
            <person name="Zane M."/>
            <person name="Rokhsar D."/>
            <person name="Grimwood J."/>
            <person name="Schmutz J."/>
            <person name="Juenger T."/>
        </authorList>
    </citation>
    <scope>NUCLEOTIDE SEQUENCE [LARGE SCALE GENOMIC DNA]</scope>
    <source>
        <strain evidence="3">cv. HAL2</strain>
    </source>
</reference>
<evidence type="ECO:0000313" key="3">
    <source>
        <dbReference type="Proteomes" id="UP000244336"/>
    </source>
</evidence>
<name>A0A2T7F4K0_9POAL</name>
<keyword evidence="3" id="KW-1185">Reference proteome</keyword>
<evidence type="ECO:0000256" key="1">
    <source>
        <dbReference type="SAM" id="MobiDB-lite"/>
    </source>
</evidence>
<proteinExistence type="predicted"/>
<gene>
    <name evidence="2" type="ORF">GQ55_1G113400</name>
</gene>
<evidence type="ECO:0000313" key="2">
    <source>
        <dbReference type="EMBL" id="PUZ75013.1"/>
    </source>
</evidence>
<dbReference type="Proteomes" id="UP000244336">
    <property type="component" value="Chromosome 1"/>
</dbReference>
<organism evidence="2 3">
    <name type="scientific">Panicum hallii var. hallii</name>
    <dbReference type="NCBI Taxonomy" id="1504633"/>
    <lineage>
        <taxon>Eukaryota</taxon>
        <taxon>Viridiplantae</taxon>
        <taxon>Streptophyta</taxon>
        <taxon>Embryophyta</taxon>
        <taxon>Tracheophyta</taxon>
        <taxon>Spermatophyta</taxon>
        <taxon>Magnoliopsida</taxon>
        <taxon>Liliopsida</taxon>
        <taxon>Poales</taxon>
        <taxon>Poaceae</taxon>
        <taxon>PACMAD clade</taxon>
        <taxon>Panicoideae</taxon>
        <taxon>Panicodae</taxon>
        <taxon>Paniceae</taxon>
        <taxon>Panicinae</taxon>
        <taxon>Panicum</taxon>
        <taxon>Panicum sect. Panicum</taxon>
    </lineage>
</organism>
<sequence>MLVEPSRRNAARARAARETQPSQPPRPRREPSGNPSPTVSPFFHLLPDAPPPFPHKCRASGRAGGLALRKEQHAGNLKALERRKRRERGGQRRPGTRGSHRPPVADAIRTRGFFKLWWWLVCLIRALLLFSARRTVSQP</sequence>
<dbReference type="AlphaFoldDB" id="A0A2T7F4K0"/>
<feature type="region of interest" description="Disordered" evidence="1">
    <location>
        <begin position="1"/>
        <end position="104"/>
    </location>
</feature>
<dbReference type="Gramene" id="PUZ75013">
    <property type="protein sequence ID" value="PUZ75013"/>
    <property type="gene ID" value="GQ55_1G113400"/>
</dbReference>
<dbReference type="EMBL" id="CM009749">
    <property type="protein sequence ID" value="PUZ75013.1"/>
    <property type="molecule type" value="Genomic_DNA"/>
</dbReference>
<accession>A0A2T7F4K0</accession>
<protein>
    <submittedName>
        <fullName evidence="2">Uncharacterized protein</fullName>
    </submittedName>
</protein>